<dbReference type="SUPFAM" id="SSF53756">
    <property type="entry name" value="UDP-Glycosyltransferase/glycogen phosphorylase"/>
    <property type="match status" value="1"/>
</dbReference>
<dbReference type="Gene3D" id="1.25.40.10">
    <property type="entry name" value="Tetratricopeptide repeat domain"/>
    <property type="match status" value="1"/>
</dbReference>
<feature type="repeat" description="TPR" evidence="8">
    <location>
        <begin position="81"/>
        <end position="114"/>
    </location>
</feature>
<dbReference type="InterPro" id="IPR011990">
    <property type="entry name" value="TPR-like_helical_dom_sf"/>
</dbReference>
<dbReference type="Pfam" id="PF13428">
    <property type="entry name" value="TPR_14"/>
    <property type="match status" value="1"/>
</dbReference>
<dbReference type="PANTHER" id="PTHR44835:SF1">
    <property type="entry name" value="PROTEIN O-GLCNAC TRANSFERASE"/>
    <property type="match status" value="1"/>
</dbReference>
<keyword evidence="4" id="KW-0328">Glycosyltransferase</keyword>
<dbReference type="InterPro" id="IPR019734">
    <property type="entry name" value="TPR_rpt"/>
</dbReference>
<dbReference type="PANTHER" id="PTHR44835">
    <property type="entry name" value="UDP-N-ACETYLGLUCOSAMINE--PEPTIDE N-ACETYLGLUCOSAMINYLTRANSFERASE SPINDLY-RELATED"/>
    <property type="match status" value="1"/>
</dbReference>
<reference evidence="10" key="1">
    <citation type="journal article" date="2020" name="mSystems">
        <title>Genome- and Community-Level Interaction Insights into Carbon Utilization and Element Cycling Functions of Hydrothermarchaeota in Hydrothermal Sediment.</title>
        <authorList>
            <person name="Zhou Z."/>
            <person name="Liu Y."/>
            <person name="Xu W."/>
            <person name="Pan J."/>
            <person name="Luo Z.H."/>
            <person name="Li M."/>
        </authorList>
    </citation>
    <scope>NUCLEOTIDE SEQUENCE [LARGE SCALE GENOMIC DNA]</scope>
    <source>
        <strain evidence="10">HyVt-458</strain>
    </source>
</reference>
<dbReference type="GO" id="GO:0042802">
    <property type="term" value="F:identical protein binding"/>
    <property type="evidence" value="ECO:0007669"/>
    <property type="project" value="InterPro"/>
</dbReference>
<evidence type="ECO:0000313" key="10">
    <source>
        <dbReference type="EMBL" id="HEC05415.1"/>
    </source>
</evidence>
<dbReference type="InterPro" id="IPR029489">
    <property type="entry name" value="OGT/SEC/SPY_C"/>
</dbReference>
<keyword evidence="6" id="KW-0677">Repeat</keyword>
<protein>
    <recommendedName>
        <fullName evidence="3">protein O-GlcNAc transferase</fullName>
        <ecNumber evidence="3">2.4.1.255</ecNumber>
    </recommendedName>
</protein>
<feature type="domain" description="O-GlcNAc transferase C-terminal" evidence="9">
    <location>
        <begin position="435"/>
        <end position="613"/>
    </location>
</feature>
<proteinExistence type="inferred from homology"/>
<dbReference type="AlphaFoldDB" id="A0A831RUJ2"/>
<sequence length="632" mass="69605">MVSSTRPGGPGALRALRKRASAHLKAGRLAEAQALYVSLCKERPADTESWLALARINRRLGNFRDSEYCARQVLSNQPASYPALVEYGAAVYMQGRVDEAMAAYGRAIDVEPGGAEAHYYLATAYLESGRKGAATEHYRRTLESMPTHVGALNNLSTILTDNGRIKESLDLLEKALKIRPNTQQMMVNQARTLLHAGDAGGAAEMLEKAVRICPGAADVRSKYLLCLNYLPDPDPERIYREHIKWEGMHVKKSRAYTFSDKAPDPGRRLNIGYVSPDLKRHPVSSFIEPLLELHDKSRFAVTCYADVVKPDETSRRLQALSDNWRWTSRLTDDQLCEQIREDRIDILVDLAGHTANNRLGVFARKPAPLSVTYLGYPNTTGLAAVDYRFTDAVADPPGLTDCYYTEELVRLDRGFLCYKPPEDSPPVSRSVGETDSVMFGSFNNLAKVTPAVIGAWARILSEVSGSRLLLKSRATSDPYVRGRISALFAAHGISSDRLIYQNHLARVSDHLSAYAGMDIALDTFPYNGTTTTCEALWMGVPVISLCGEVHASRVGASLLGQVGLDRLVASDIDSYVGLAVALAGDKIGRQELRDNLRSAVRQSSLCDAGAFARKVENAFGKMWESYVEGYPY</sequence>
<name>A0A831RUJ2_9GAMM</name>
<dbReference type="InterPro" id="IPR051939">
    <property type="entry name" value="Glycosyltr_41/O-GlcNAc_trsf"/>
</dbReference>
<dbReference type="Pfam" id="PF07721">
    <property type="entry name" value="TPR_4"/>
    <property type="match status" value="1"/>
</dbReference>
<dbReference type="Pfam" id="PF13432">
    <property type="entry name" value="TPR_16"/>
    <property type="match status" value="1"/>
</dbReference>
<comment type="pathway">
    <text evidence="1">Protein modification; protein glycosylation.</text>
</comment>
<dbReference type="Pfam" id="PF13374">
    <property type="entry name" value="TPR_10"/>
    <property type="match status" value="1"/>
</dbReference>
<dbReference type="EC" id="2.4.1.255" evidence="3"/>
<feature type="repeat" description="TPR" evidence="8">
    <location>
        <begin position="115"/>
        <end position="148"/>
    </location>
</feature>
<dbReference type="SUPFAM" id="SSF48452">
    <property type="entry name" value="TPR-like"/>
    <property type="match status" value="1"/>
</dbReference>
<comment type="caution">
    <text evidence="10">The sequence shown here is derived from an EMBL/GenBank/DDBJ whole genome shotgun (WGS) entry which is preliminary data.</text>
</comment>
<evidence type="ECO:0000256" key="1">
    <source>
        <dbReference type="ARBA" id="ARBA00004922"/>
    </source>
</evidence>
<feature type="repeat" description="TPR" evidence="8">
    <location>
        <begin position="149"/>
        <end position="182"/>
    </location>
</feature>
<organism evidence="10">
    <name type="scientific">Thiolapillus brandeum</name>
    <dbReference type="NCBI Taxonomy" id="1076588"/>
    <lineage>
        <taxon>Bacteria</taxon>
        <taxon>Pseudomonadati</taxon>
        <taxon>Pseudomonadota</taxon>
        <taxon>Gammaproteobacteria</taxon>
        <taxon>Chromatiales</taxon>
        <taxon>Sedimenticolaceae</taxon>
        <taxon>Thiolapillus</taxon>
    </lineage>
</organism>
<dbReference type="SMART" id="SM00028">
    <property type="entry name" value="TPR"/>
    <property type="match status" value="5"/>
</dbReference>
<keyword evidence="7 8" id="KW-0802">TPR repeat</keyword>
<gene>
    <name evidence="10" type="ORF">ENJ12_01055</name>
</gene>
<dbReference type="PROSITE" id="PS50005">
    <property type="entry name" value="TPR"/>
    <property type="match status" value="3"/>
</dbReference>
<evidence type="ECO:0000256" key="6">
    <source>
        <dbReference type="ARBA" id="ARBA00022737"/>
    </source>
</evidence>
<dbReference type="InterPro" id="IPR011717">
    <property type="entry name" value="TPR-4"/>
</dbReference>
<dbReference type="Proteomes" id="UP000886339">
    <property type="component" value="Unassembled WGS sequence"/>
</dbReference>
<dbReference type="Gene3D" id="3.40.50.2000">
    <property type="entry name" value="Glycogen Phosphorylase B"/>
    <property type="match status" value="1"/>
</dbReference>
<evidence type="ECO:0000256" key="8">
    <source>
        <dbReference type="PROSITE-ProRule" id="PRU00339"/>
    </source>
</evidence>
<comment type="similarity">
    <text evidence="2">Belongs to the glycosyltransferase 41 family. O-GlcNAc transferase subfamily.</text>
</comment>
<evidence type="ECO:0000256" key="4">
    <source>
        <dbReference type="ARBA" id="ARBA00022676"/>
    </source>
</evidence>
<evidence type="ECO:0000256" key="3">
    <source>
        <dbReference type="ARBA" id="ARBA00011970"/>
    </source>
</evidence>
<dbReference type="Pfam" id="PF13844">
    <property type="entry name" value="Glyco_transf_41"/>
    <property type="match status" value="2"/>
</dbReference>
<dbReference type="Gene3D" id="3.40.50.11380">
    <property type="match status" value="1"/>
</dbReference>
<evidence type="ECO:0000256" key="5">
    <source>
        <dbReference type="ARBA" id="ARBA00022679"/>
    </source>
</evidence>
<evidence type="ECO:0000259" key="9">
    <source>
        <dbReference type="Pfam" id="PF13844"/>
    </source>
</evidence>
<feature type="domain" description="O-GlcNAc transferase C-terminal" evidence="9">
    <location>
        <begin position="248"/>
        <end position="415"/>
    </location>
</feature>
<keyword evidence="5" id="KW-0808">Transferase</keyword>
<dbReference type="GO" id="GO:0097363">
    <property type="term" value="F:protein O-acetylglucosaminyltransferase activity"/>
    <property type="evidence" value="ECO:0007669"/>
    <property type="project" value="UniProtKB-EC"/>
</dbReference>
<accession>A0A831RUJ2</accession>
<evidence type="ECO:0000256" key="7">
    <source>
        <dbReference type="ARBA" id="ARBA00022803"/>
    </source>
</evidence>
<dbReference type="EMBL" id="DRLF01000039">
    <property type="protein sequence ID" value="HEC05415.1"/>
    <property type="molecule type" value="Genomic_DNA"/>
</dbReference>
<evidence type="ECO:0000256" key="2">
    <source>
        <dbReference type="ARBA" id="ARBA00005386"/>
    </source>
</evidence>